<dbReference type="InterPro" id="IPR043429">
    <property type="entry name" value="ArtM/GltK/GlnP/TcyL/YhdX-like"/>
</dbReference>
<proteinExistence type="inferred from homology"/>
<keyword evidence="6 7" id="KW-0472">Membrane</keyword>
<dbReference type="AlphaFoldDB" id="A0A0M2PS13"/>
<comment type="subcellular location">
    <subcellularLocation>
        <location evidence="1 7">Cell membrane</location>
        <topology evidence="1 7">Multi-pass membrane protein</topology>
    </subcellularLocation>
</comment>
<dbReference type="OrthoDB" id="9805999at2"/>
<evidence type="ECO:0000313" key="10">
    <source>
        <dbReference type="Proteomes" id="UP000034681"/>
    </source>
</evidence>
<dbReference type="PANTHER" id="PTHR30614:SF41">
    <property type="entry name" value="INNER MEMBRANE AMINO-ACID ABC TRANSPORTER PERMEASE PROTEIN YHDY"/>
    <property type="match status" value="1"/>
</dbReference>
<sequence length="406" mass="44512">MTSVSTTPSRPPLLQRENPLVWCRTNLFSNWFSSLLTLIVGWILVQSGRGFWLWATAEAQWAVIPANLPLLMGGRFPSDQSWRLWLVLALISALAGLSWGWLSRRSPRLLTLPVLSGLAIAALITVLTPTSWLYRGVMLGLLILVIAGAWGGYLWDRLLPQVSLNRVLPVAWSAAFFVGLWLIRGGFGLAVVSTGDWSGLLLTVFLALVSILLCFPLGVLLALGRQSELPAIRWLSTFHIEVIRGVPLISILFMGQVMIPLFLPEGMRPDRVLRAIVGLTLFSAAYMAENIRGGLQAIPRGQVEAANALGLSTPLTVGLVVLPQALKVSIPSIVGQFISLFQDTTLLSIVGLLELLGLSRSVMANPEFVGRSAEVYCFIGLLYWAFCYAMSLGSRRLEQVLNTEHR</sequence>
<keyword evidence="4 7" id="KW-0812">Transmembrane</keyword>
<dbReference type="InterPro" id="IPR035906">
    <property type="entry name" value="MetI-like_sf"/>
</dbReference>
<dbReference type="GO" id="GO:0006865">
    <property type="term" value="P:amino acid transport"/>
    <property type="evidence" value="ECO:0007669"/>
    <property type="project" value="TreeGrafter"/>
</dbReference>
<dbReference type="SUPFAM" id="SSF161098">
    <property type="entry name" value="MetI-like"/>
    <property type="match status" value="1"/>
</dbReference>
<dbReference type="PANTHER" id="PTHR30614">
    <property type="entry name" value="MEMBRANE COMPONENT OF AMINO ACID ABC TRANSPORTER"/>
    <property type="match status" value="1"/>
</dbReference>
<dbReference type="STRING" id="317619.GCA_000332315_01914"/>
<keyword evidence="3" id="KW-1003">Cell membrane</keyword>
<feature type="transmembrane region" description="Helical" evidence="7">
    <location>
        <begin position="28"/>
        <end position="45"/>
    </location>
</feature>
<evidence type="ECO:0000313" key="9">
    <source>
        <dbReference type="EMBL" id="KKI98924.1"/>
    </source>
</evidence>
<reference evidence="9" key="1">
    <citation type="submission" date="2012-04" db="EMBL/GenBank/DDBJ databases">
        <authorList>
            <person name="Borisov I.G."/>
            <person name="Ivanikova N.V."/>
            <person name="Pinevich A.V."/>
        </authorList>
    </citation>
    <scope>NUCLEOTIDE SEQUENCE</scope>
    <source>
        <strain evidence="9">CALU 1027</strain>
    </source>
</reference>
<comment type="caution">
    <text evidence="9">The sequence shown here is derived from an EMBL/GenBank/DDBJ whole genome shotgun (WGS) entry which is preliminary data.</text>
</comment>
<feature type="domain" description="ABC transmembrane type-1" evidence="8">
    <location>
        <begin position="200"/>
        <end position="394"/>
    </location>
</feature>
<evidence type="ECO:0000256" key="3">
    <source>
        <dbReference type="ARBA" id="ARBA00022475"/>
    </source>
</evidence>
<dbReference type="RefSeq" id="WP_017712379.1">
    <property type="nucleotide sequence ID" value="NZ_KB235937.1"/>
</dbReference>
<dbReference type="InterPro" id="IPR000515">
    <property type="entry name" value="MetI-like"/>
</dbReference>
<feature type="transmembrane region" description="Helical" evidence="7">
    <location>
        <begin position="109"/>
        <end position="127"/>
    </location>
</feature>
<feature type="transmembrane region" description="Helical" evidence="7">
    <location>
        <begin position="245"/>
        <end position="263"/>
    </location>
</feature>
<dbReference type="Gene3D" id="1.10.3720.10">
    <property type="entry name" value="MetI-like"/>
    <property type="match status" value="1"/>
</dbReference>
<evidence type="ECO:0000256" key="4">
    <source>
        <dbReference type="ARBA" id="ARBA00022692"/>
    </source>
</evidence>
<evidence type="ECO:0000256" key="5">
    <source>
        <dbReference type="ARBA" id="ARBA00022989"/>
    </source>
</evidence>
<dbReference type="InterPro" id="IPR010065">
    <property type="entry name" value="AA_ABC_transptr_permease_3TM"/>
</dbReference>
<protein>
    <submittedName>
        <fullName evidence="9">Amino acid ABC transporter permease</fullName>
    </submittedName>
</protein>
<dbReference type="Pfam" id="PF00528">
    <property type="entry name" value="BPD_transp_1"/>
    <property type="match status" value="1"/>
</dbReference>
<evidence type="ECO:0000256" key="6">
    <source>
        <dbReference type="ARBA" id="ARBA00023136"/>
    </source>
</evidence>
<dbReference type="EMBL" id="AJTX02000006">
    <property type="protein sequence ID" value="KKI98924.1"/>
    <property type="molecule type" value="Genomic_DNA"/>
</dbReference>
<dbReference type="eggNOG" id="COG0765">
    <property type="taxonomic scope" value="Bacteria"/>
</dbReference>
<dbReference type="GO" id="GO:0043190">
    <property type="term" value="C:ATP-binding cassette (ABC) transporter complex"/>
    <property type="evidence" value="ECO:0007669"/>
    <property type="project" value="InterPro"/>
</dbReference>
<feature type="transmembrane region" description="Helical" evidence="7">
    <location>
        <begin position="199"/>
        <end position="224"/>
    </location>
</feature>
<evidence type="ECO:0000256" key="1">
    <source>
        <dbReference type="ARBA" id="ARBA00004651"/>
    </source>
</evidence>
<evidence type="ECO:0000259" key="8">
    <source>
        <dbReference type="PROSITE" id="PS50928"/>
    </source>
</evidence>
<dbReference type="CDD" id="cd06261">
    <property type="entry name" value="TM_PBP2"/>
    <property type="match status" value="1"/>
</dbReference>
<keyword evidence="10" id="KW-1185">Reference proteome</keyword>
<dbReference type="Proteomes" id="UP000034681">
    <property type="component" value="Unassembled WGS sequence"/>
</dbReference>
<accession>A0A0M2PS13</accession>
<evidence type="ECO:0000256" key="2">
    <source>
        <dbReference type="ARBA" id="ARBA00022448"/>
    </source>
</evidence>
<keyword evidence="5 7" id="KW-1133">Transmembrane helix</keyword>
<dbReference type="PROSITE" id="PS50928">
    <property type="entry name" value="ABC_TM1"/>
    <property type="match status" value="1"/>
</dbReference>
<keyword evidence="2 7" id="KW-0813">Transport</keyword>
<feature type="transmembrane region" description="Helical" evidence="7">
    <location>
        <begin position="133"/>
        <end position="155"/>
    </location>
</feature>
<feature type="transmembrane region" description="Helical" evidence="7">
    <location>
        <begin position="167"/>
        <end position="187"/>
    </location>
</feature>
<dbReference type="NCBIfam" id="TIGR01726">
    <property type="entry name" value="HEQRo_perm_3TM"/>
    <property type="match status" value="1"/>
</dbReference>
<dbReference type="GO" id="GO:0022857">
    <property type="term" value="F:transmembrane transporter activity"/>
    <property type="evidence" value="ECO:0007669"/>
    <property type="project" value="InterPro"/>
</dbReference>
<name>A0A0M2PS13_PROHO</name>
<organism evidence="9 10">
    <name type="scientific">Prochlorothrix hollandica PCC 9006 = CALU 1027</name>
    <dbReference type="NCBI Taxonomy" id="317619"/>
    <lineage>
        <taxon>Bacteria</taxon>
        <taxon>Bacillati</taxon>
        <taxon>Cyanobacteriota</taxon>
        <taxon>Cyanophyceae</taxon>
        <taxon>Prochlorotrichales</taxon>
        <taxon>Prochlorotrichaceae</taxon>
        <taxon>Prochlorothrix</taxon>
    </lineage>
</organism>
<feature type="transmembrane region" description="Helical" evidence="7">
    <location>
        <begin position="84"/>
        <end position="102"/>
    </location>
</feature>
<comment type="similarity">
    <text evidence="7">Belongs to the binding-protein-dependent transport system permease family.</text>
</comment>
<gene>
    <name evidence="9" type="ORF">PROH_13900</name>
</gene>
<evidence type="ECO:0000256" key="7">
    <source>
        <dbReference type="RuleBase" id="RU363032"/>
    </source>
</evidence>